<dbReference type="GO" id="GO:0008534">
    <property type="term" value="F:oxidized purine nucleobase lesion DNA N-glycosylase activity"/>
    <property type="evidence" value="ECO:0007669"/>
    <property type="project" value="InterPro"/>
</dbReference>
<dbReference type="PANTHER" id="PTHR43003">
    <property type="entry name" value="DNA-3-METHYLADENINE GLYCOSYLASE"/>
    <property type="match status" value="1"/>
</dbReference>
<dbReference type="SUPFAM" id="SSF48150">
    <property type="entry name" value="DNA-glycosylase"/>
    <property type="match status" value="1"/>
</dbReference>
<reference evidence="7 8" key="1">
    <citation type="submission" date="2019-08" db="EMBL/GenBank/DDBJ databases">
        <title>Bacillus genomes from the desert of Cuatro Cienegas, Coahuila.</title>
        <authorList>
            <person name="Olmedo-Alvarez G."/>
        </authorList>
    </citation>
    <scope>NUCLEOTIDE SEQUENCE [LARGE SCALE GENOMIC DNA]</scope>
    <source>
        <strain evidence="7 8">CH37_1T</strain>
    </source>
</reference>
<dbReference type="Gene3D" id="3.30.310.20">
    <property type="entry name" value="DNA-3-methyladenine glycosylase AlkA, N-terminal domain"/>
    <property type="match status" value="1"/>
</dbReference>
<dbReference type="EC" id="3.2.2.21" evidence="2"/>
<dbReference type="Gene3D" id="1.10.1670.10">
    <property type="entry name" value="Helix-hairpin-Helix base-excision DNA repair enzymes (C-terminal)"/>
    <property type="match status" value="1"/>
</dbReference>
<name>A0A5D4SJH7_9BACI</name>
<dbReference type="GO" id="GO:0032131">
    <property type="term" value="F:alkylated DNA binding"/>
    <property type="evidence" value="ECO:0007669"/>
    <property type="project" value="TreeGrafter"/>
</dbReference>
<comment type="catalytic activity">
    <reaction evidence="1">
        <text>Hydrolysis of alkylated DNA, releasing 3-methyladenine, 3-methylguanine, 7-methylguanine and 7-methyladenine.</text>
        <dbReference type="EC" id="3.2.2.21"/>
    </reaction>
</comment>
<feature type="domain" description="HhH-GPD" evidence="6">
    <location>
        <begin position="136"/>
        <end position="298"/>
    </location>
</feature>
<keyword evidence="3" id="KW-0227">DNA damage</keyword>
<gene>
    <name evidence="7" type="ORF">FZD47_19760</name>
</gene>
<evidence type="ECO:0000256" key="5">
    <source>
        <dbReference type="ARBA" id="ARBA00023204"/>
    </source>
</evidence>
<evidence type="ECO:0000313" key="7">
    <source>
        <dbReference type="EMBL" id="TYS62302.1"/>
    </source>
</evidence>
<accession>A0A5D4SJH7</accession>
<dbReference type="GO" id="GO:0006285">
    <property type="term" value="P:base-excision repair, AP site formation"/>
    <property type="evidence" value="ECO:0007669"/>
    <property type="project" value="TreeGrafter"/>
</dbReference>
<comment type="caution">
    <text evidence="7">The sequence shown here is derived from an EMBL/GenBank/DDBJ whole genome shotgun (WGS) entry which is preliminary data.</text>
</comment>
<evidence type="ECO:0000256" key="3">
    <source>
        <dbReference type="ARBA" id="ARBA00022763"/>
    </source>
</evidence>
<dbReference type="InterPro" id="IPR023170">
    <property type="entry name" value="HhH_base_excis_C"/>
</dbReference>
<dbReference type="GO" id="GO:0043916">
    <property type="term" value="F:DNA-7-methylguanine glycosylase activity"/>
    <property type="evidence" value="ECO:0007669"/>
    <property type="project" value="TreeGrafter"/>
</dbReference>
<dbReference type="EMBL" id="VTES01000005">
    <property type="protein sequence ID" value="TYS62302.1"/>
    <property type="molecule type" value="Genomic_DNA"/>
</dbReference>
<dbReference type="GO" id="GO:0032993">
    <property type="term" value="C:protein-DNA complex"/>
    <property type="evidence" value="ECO:0007669"/>
    <property type="project" value="TreeGrafter"/>
</dbReference>
<dbReference type="InterPro" id="IPR051912">
    <property type="entry name" value="Alkylbase_DNA_Glycosylase/TA"/>
</dbReference>
<dbReference type="Gene3D" id="1.10.340.30">
    <property type="entry name" value="Hypothetical protein, domain 2"/>
    <property type="match status" value="1"/>
</dbReference>
<dbReference type="PANTHER" id="PTHR43003:SF12">
    <property type="entry name" value="DNA-3-METHYLADENINE GLYCOSYLASE"/>
    <property type="match status" value="1"/>
</dbReference>
<evidence type="ECO:0000256" key="2">
    <source>
        <dbReference type="ARBA" id="ARBA00012000"/>
    </source>
</evidence>
<dbReference type="GO" id="GO:0006289">
    <property type="term" value="P:nucleotide-excision repair"/>
    <property type="evidence" value="ECO:0007669"/>
    <property type="project" value="InterPro"/>
</dbReference>
<keyword evidence="4" id="KW-0378">Hydrolase</keyword>
<evidence type="ECO:0000256" key="1">
    <source>
        <dbReference type="ARBA" id="ARBA00000086"/>
    </source>
</evidence>
<evidence type="ECO:0000313" key="8">
    <source>
        <dbReference type="Proteomes" id="UP000323732"/>
    </source>
</evidence>
<dbReference type="GO" id="GO:0006307">
    <property type="term" value="P:DNA alkylation repair"/>
    <property type="evidence" value="ECO:0007669"/>
    <property type="project" value="TreeGrafter"/>
</dbReference>
<dbReference type="SMART" id="SM00478">
    <property type="entry name" value="ENDO3c"/>
    <property type="match status" value="1"/>
</dbReference>
<dbReference type="InterPro" id="IPR003265">
    <property type="entry name" value="HhH-GPD_domain"/>
</dbReference>
<dbReference type="RefSeq" id="WP_148950636.1">
    <property type="nucleotide sequence ID" value="NZ_JAWPEO010000008.1"/>
</dbReference>
<dbReference type="CDD" id="cd00056">
    <property type="entry name" value="ENDO3c"/>
    <property type="match status" value="1"/>
</dbReference>
<organism evidence="7 8">
    <name type="scientific">Bacillus infantis</name>
    <dbReference type="NCBI Taxonomy" id="324767"/>
    <lineage>
        <taxon>Bacteria</taxon>
        <taxon>Bacillati</taxon>
        <taxon>Bacillota</taxon>
        <taxon>Bacilli</taxon>
        <taxon>Bacillales</taxon>
        <taxon>Bacillaceae</taxon>
        <taxon>Bacillus</taxon>
    </lineage>
</organism>
<dbReference type="Proteomes" id="UP000323732">
    <property type="component" value="Unassembled WGS sequence"/>
</dbReference>
<protein>
    <recommendedName>
        <fullName evidence="2">DNA-3-methyladenine glycosylase II</fullName>
        <ecNumber evidence="2">3.2.2.21</ecNumber>
    </recommendedName>
</protein>
<dbReference type="GO" id="GO:0008725">
    <property type="term" value="F:DNA-3-methyladenine glycosylase activity"/>
    <property type="evidence" value="ECO:0007669"/>
    <property type="project" value="TreeGrafter"/>
</dbReference>
<dbReference type="InterPro" id="IPR011257">
    <property type="entry name" value="DNA_glycosylase"/>
</dbReference>
<dbReference type="InterPro" id="IPR012904">
    <property type="entry name" value="OGG_N"/>
</dbReference>
<dbReference type="GO" id="GO:0005737">
    <property type="term" value="C:cytoplasm"/>
    <property type="evidence" value="ECO:0007669"/>
    <property type="project" value="TreeGrafter"/>
</dbReference>
<dbReference type="AlphaFoldDB" id="A0A5D4SJH7"/>
<dbReference type="Pfam" id="PF00730">
    <property type="entry name" value="HhH-GPD"/>
    <property type="match status" value="1"/>
</dbReference>
<dbReference type="Pfam" id="PF07934">
    <property type="entry name" value="OGG_N"/>
    <property type="match status" value="1"/>
</dbReference>
<sequence>MKWKDDQSSMELELPAHFHFREALVFLDRSSYEILHYVEGSAVFKGIITDGEVILLKISSTETHLHASFLLGAPSDNGRKQAAAFIEEWLDLKRDASGFARMAAGDPLLKSLAERYAGLRIIGIPDLFEALVWAVIGQQINLTFAYKLKKAFTEKYGTCFSYEGRCFWLFPEPEKIAALEPEELKQLKFTGRKAEYIIGIAKLMAEKKLKKDDLLGQPGARDVLMSLKGVGAWTADYVRMKCLLDPAAFPIGDAGFQNALKLQMGLDRKPSIEEVEKAASRWAGWQAYAVFYFWRSLYE</sequence>
<evidence type="ECO:0000259" key="6">
    <source>
        <dbReference type="SMART" id="SM00478"/>
    </source>
</evidence>
<proteinExistence type="predicted"/>
<keyword evidence="5" id="KW-0234">DNA repair</keyword>
<dbReference type="InterPro" id="IPR037046">
    <property type="entry name" value="AlkA_N_sf"/>
</dbReference>
<evidence type="ECO:0000256" key="4">
    <source>
        <dbReference type="ARBA" id="ARBA00022801"/>
    </source>
</evidence>